<protein>
    <submittedName>
        <fullName evidence="2">DUF1566 domain-containing protein</fullName>
    </submittedName>
</protein>
<accession>A0A289GGC3</accession>
<dbReference type="Pfam" id="PF07603">
    <property type="entry name" value="Lcl_C"/>
    <property type="match status" value="1"/>
</dbReference>
<sequence>MKSHLIAASCLIFSAVGVAQECSPDMTKSAPNTRYLYSEQGTIKDKLTGLTWMRCQVGKTWNAATEQCDGEATGFRWQSALQEVAAINHPQSRHALHQFASQAEWRLPNIKELVSLTEMACFGPAMNSRAFAQGFKYEAGNILSYLWSQSPHLASGQVWSFDSVNGEIYHYAPNFEFGVLLVAEE</sequence>
<dbReference type="Proteomes" id="UP000256923">
    <property type="component" value="Chromosome 2"/>
</dbReference>
<dbReference type="PANTHER" id="PTHR35812:SF1">
    <property type="entry name" value="LIPOPROTEIN"/>
    <property type="match status" value="1"/>
</dbReference>
<evidence type="ECO:0000259" key="1">
    <source>
        <dbReference type="Pfam" id="PF07603"/>
    </source>
</evidence>
<evidence type="ECO:0000313" key="2">
    <source>
        <dbReference type="EMBL" id="AZS26774.1"/>
    </source>
</evidence>
<reference evidence="2 3" key="1">
    <citation type="submission" date="2018-12" db="EMBL/GenBank/DDBJ databases">
        <title>Characterization and Draft Genome of Vibrio anguillarum J360 Marine Pathogen Isolated from an Outbreak in Lumpfish (Cyclopterus lumpus).</title>
        <authorList>
            <person name="Vasquez J.I."/>
            <person name="Cao T."/>
            <person name="Chakraborty S."/>
            <person name="Gnanagobal H."/>
            <person name="Wescot J."/>
            <person name="Boyce D."/>
            <person name="Santander J."/>
        </authorList>
    </citation>
    <scope>NUCLEOTIDE SEQUENCE [LARGE SCALE GENOMIC DNA]</scope>
    <source>
        <strain evidence="2 3">J360</strain>
    </source>
</reference>
<dbReference type="AlphaFoldDB" id="A0A289GGC3"/>
<gene>
    <name evidence="2" type="ORF">DYL72_17460</name>
</gene>
<feature type="domain" description="Lcl C-terminal" evidence="1">
    <location>
        <begin position="41"/>
        <end position="182"/>
    </location>
</feature>
<dbReference type="PANTHER" id="PTHR35812">
    <property type="entry name" value="LIPOPROTEIN"/>
    <property type="match status" value="1"/>
</dbReference>
<proteinExistence type="predicted"/>
<organism evidence="2 3">
    <name type="scientific">Vibrio anguillarum</name>
    <name type="common">Listonella anguillarum</name>
    <dbReference type="NCBI Taxonomy" id="55601"/>
    <lineage>
        <taxon>Bacteria</taxon>
        <taxon>Pseudomonadati</taxon>
        <taxon>Pseudomonadota</taxon>
        <taxon>Gammaproteobacteria</taxon>
        <taxon>Vibrionales</taxon>
        <taxon>Vibrionaceae</taxon>
        <taxon>Vibrio</taxon>
    </lineage>
</organism>
<dbReference type="RefSeq" id="WP_019282645.1">
    <property type="nucleotide sequence ID" value="NZ_CP023055.1"/>
</dbReference>
<name>A0A289GGC3_VIBAN</name>
<dbReference type="InterPro" id="IPR011460">
    <property type="entry name" value="Lcl_C"/>
</dbReference>
<evidence type="ECO:0000313" key="3">
    <source>
        <dbReference type="Proteomes" id="UP000256923"/>
    </source>
</evidence>
<dbReference type="EMBL" id="CP034673">
    <property type="protein sequence ID" value="AZS26774.1"/>
    <property type="molecule type" value="Genomic_DNA"/>
</dbReference>